<reference evidence="1 2" key="1">
    <citation type="journal article" date="2016" name="Nat. Commun.">
        <title>Thousands of microbial genomes shed light on interconnected biogeochemical processes in an aquifer system.</title>
        <authorList>
            <person name="Anantharaman K."/>
            <person name="Brown C.T."/>
            <person name="Hug L.A."/>
            <person name="Sharon I."/>
            <person name="Castelle C.J."/>
            <person name="Probst A.J."/>
            <person name="Thomas B.C."/>
            <person name="Singh A."/>
            <person name="Wilkins M.J."/>
            <person name="Karaoz U."/>
            <person name="Brodie E.L."/>
            <person name="Williams K.H."/>
            <person name="Hubbard S.S."/>
            <person name="Banfield J.F."/>
        </authorList>
    </citation>
    <scope>NUCLEOTIDE SEQUENCE [LARGE SCALE GENOMIC DNA]</scope>
</reference>
<dbReference type="Proteomes" id="UP000178558">
    <property type="component" value="Unassembled WGS sequence"/>
</dbReference>
<dbReference type="AlphaFoldDB" id="A0A1F7J2U8"/>
<sequence length="219" mass="24723">MPIPEGRRHPAQEPSQHTLLICSSGIDMLIERSGVPLYEGRTPFGVDPLLYTEVNLRYAVSVVKETMPVPSRHFATKIVRVRQAHREEGSDRVMTRRQSFYFYENPDQTTFAGAPAQRVDMVEDIEPEPFPATLEEIERYKKHLILVERDLYAGNLEASAEAAETEAERLAACTNPEEREKIEKWGVPIGSRGPAVEDPALSMVFTGLELSLSFSLHRD</sequence>
<organism evidence="1 2">
    <name type="scientific">Candidatus Roizmanbacteria bacterium RIFCSPLOWO2_01_FULL_40_42</name>
    <dbReference type="NCBI Taxonomy" id="1802066"/>
    <lineage>
        <taxon>Bacteria</taxon>
        <taxon>Candidatus Roizmaniibacteriota</taxon>
    </lineage>
</organism>
<proteinExistence type="predicted"/>
<gene>
    <name evidence="1" type="ORF">A3B50_03915</name>
</gene>
<dbReference type="EMBL" id="MGAQ01000024">
    <property type="protein sequence ID" value="OGK49902.1"/>
    <property type="molecule type" value="Genomic_DNA"/>
</dbReference>
<evidence type="ECO:0000313" key="2">
    <source>
        <dbReference type="Proteomes" id="UP000178558"/>
    </source>
</evidence>
<name>A0A1F7J2U8_9BACT</name>
<evidence type="ECO:0000313" key="1">
    <source>
        <dbReference type="EMBL" id="OGK49902.1"/>
    </source>
</evidence>
<accession>A0A1F7J2U8</accession>
<comment type="caution">
    <text evidence="1">The sequence shown here is derived from an EMBL/GenBank/DDBJ whole genome shotgun (WGS) entry which is preliminary data.</text>
</comment>
<protein>
    <submittedName>
        <fullName evidence="1">Uncharacterized protein</fullName>
    </submittedName>
</protein>